<dbReference type="AlphaFoldDB" id="A0A8R1HYJ3"/>
<feature type="region of interest" description="Disordered" evidence="1">
    <location>
        <begin position="105"/>
        <end position="149"/>
    </location>
</feature>
<accession>A0A8R1HYJ3</accession>
<dbReference type="Proteomes" id="UP000005237">
    <property type="component" value="Unassembled WGS sequence"/>
</dbReference>
<organism evidence="2 3">
    <name type="scientific">Caenorhabditis japonica</name>
    <dbReference type="NCBI Taxonomy" id="281687"/>
    <lineage>
        <taxon>Eukaryota</taxon>
        <taxon>Metazoa</taxon>
        <taxon>Ecdysozoa</taxon>
        <taxon>Nematoda</taxon>
        <taxon>Chromadorea</taxon>
        <taxon>Rhabditida</taxon>
        <taxon>Rhabditina</taxon>
        <taxon>Rhabditomorpha</taxon>
        <taxon>Rhabditoidea</taxon>
        <taxon>Rhabditidae</taxon>
        <taxon>Peloderinae</taxon>
        <taxon>Caenorhabditis</taxon>
    </lineage>
</organism>
<feature type="compositionally biased region" description="Basic and acidic residues" evidence="1">
    <location>
        <begin position="107"/>
        <end position="116"/>
    </location>
</feature>
<evidence type="ECO:0000313" key="3">
    <source>
        <dbReference type="Proteomes" id="UP000005237"/>
    </source>
</evidence>
<evidence type="ECO:0000256" key="1">
    <source>
        <dbReference type="SAM" id="MobiDB-lite"/>
    </source>
</evidence>
<dbReference type="EnsemblMetazoa" id="CJA15619b.1">
    <property type="protein sequence ID" value="CJA15619b.1"/>
    <property type="gene ID" value="WBGene00134823"/>
</dbReference>
<sequence length="149" mass="16525">MSEAGTKGGARFFFLLPSVREEQKQKRWGAACACSDEAKGVDETNFCSNAAGWTTSRIGTTLFTGLPADTLLTVAVIRNISRKTLTLKIVANFQRMIKFCTKRLSRRDRDKDRDGDQDQGGETPERIRLNSMDRIADASVEDGLSTDSR</sequence>
<keyword evidence="3" id="KW-1185">Reference proteome</keyword>
<name>A0A8R1HYJ3_CAEJA</name>
<proteinExistence type="predicted"/>
<evidence type="ECO:0000313" key="2">
    <source>
        <dbReference type="EnsemblMetazoa" id="CJA15619b.1"/>
    </source>
</evidence>
<protein>
    <submittedName>
        <fullName evidence="2">Uncharacterized protein</fullName>
    </submittedName>
</protein>
<reference evidence="3" key="1">
    <citation type="submission" date="2010-08" db="EMBL/GenBank/DDBJ databases">
        <authorList>
            <consortium name="Caenorhabditis japonica Sequencing Consortium"/>
            <person name="Wilson R.K."/>
        </authorList>
    </citation>
    <scope>NUCLEOTIDE SEQUENCE [LARGE SCALE GENOMIC DNA]</scope>
    <source>
        <strain evidence="3">DF5081</strain>
    </source>
</reference>
<reference evidence="2" key="2">
    <citation type="submission" date="2022-06" db="UniProtKB">
        <authorList>
            <consortium name="EnsemblMetazoa"/>
        </authorList>
    </citation>
    <scope>IDENTIFICATION</scope>
    <source>
        <strain evidence="2">DF5081</strain>
    </source>
</reference>